<feature type="compositionally biased region" description="Basic and acidic residues" evidence="1">
    <location>
        <begin position="8"/>
        <end position="19"/>
    </location>
</feature>
<accession>A0A1X7TY14</accession>
<dbReference type="InParanoid" id="A0A1X7TY14"/>
<protein>
    <submittedName>
        <fullName evidence="2">Uncharacterized protein</fullName>
    </submittedName>
</protein>
<name>A0A1X7TY14_AMPQE</name>
<evidence type="ECO:0000256" key="1">
    <source>
        <dbReference type="SAM" id="MobiDB-lite"/>
    </source>
</evidence>
<reference evidence="2" key="1">
    <citation type="submission" date="2017-05" db="UniProtKB">
        <authorList>
            <consortium name="EnsemblMetazoa"/>
        </authorList>
    </citation>
    <scope>IDENTIFICATION</scope>
</reference>
<evidence type="ECO:0000313" key="2">
    <source>
        <dbReference type="EnsemblMetazoa" id="Aqu2.1.20133_001"/>
    </source>
</evidence>
<feature type="region of interest" description="Disordered" evidence="1">
    <location>
        <begin position="1"/>
        <end position="84"/>
    </location>
</feature>
<proteinExistence type="predicted"/>
<feature type="compositionally biased region" description="Basic and acidic residues" evidence="1">
    <location>
        <begin position="28"/>
        <end position="37"/>
    </location>
</feature>
<dbReference type="eggNOG" id="ENOG502SY63">
    <property type="taxonomic scope" value="Eukaryota"/>
</dbReference>
<sequence length="320" mass="36926">MGCISSSAKDESESNEVREPLLINGGSYHEDRSDNDQVTRVVNRNRVPNTVINLPSPGSRPPPLVTYEDIPSPTEKERPLSPPGNTLALSRDGEMIRKALQDAYSWVESYTDPNPEFAFKMNQLFTKCESHFTFLANEGSQRDKRECDLLVEELLKLRTHLGPRLLPLATRNAFMRERISVTMGEGSEEHQFRIDCIQFFEPIVFYGNSLGKKEDLVKLYVFVVTDLKKDSVLIRYYLERSFLYDFYHVLCYFKDNNRGQLKPYGTSCPSYWTIRQDMYQNTKHHLREAVLQASSSYTLSNRHHPTVSTYFPDGRVTQAN</sequence>
<organism evidence="2">
    <name type="scientific">Amphimedon queenslandica</name>
    <name type="common">Sponge</name>
    <dbReference type="NCBI Taxonomy" id="400682"/>
    <lineage>
        <taxon>Eukaryota</taxon>
        <taxon>Metazoa</taxon>
        <taxon>Porifera</taxon>
        <taxon>Demospongiae</taxon>
        <taxon>Heteroscleromorpha</taxon>
        <taxon>Haplosclerida</taxon>
        <taxon>Niphatidae</taxon>
        <taxon>Amphimedon</taxon>
    </lineage>
</organism>
<dbReference type="EnsemblMetazoa" id="Aqu2.1.20133_001">
    <property type="protein sequence ID" value="Aqu2.1.20133_001"/>
    <property type="gene ID" value="Aqu2.1.20133"/>
</dbReference>
<dbReference type="AlphaFoldDB" id="A0A1X7TY14"/>
<feature type="compositionally biased region" description="Low complexity" evidence="1">
    <location>
        <begin position="38"/>
        <end position="51"/>
    </location>
</feature>